<protein>
    <submittedName>
        <fullName evidence="6">Arylsulfatase</fullName>
        <ecNumber evidence="6">3.1.6.1</ecNumber>
    </submittedName>
</protein>
<gene>
    <name evidence="6" type="primary">atsA_91</name>
    <name evidence="6" type="ORF">Pan14r_47370</name>
</gene>
<dbReference type="Pfam" id="PF00884">
    <property type="entry name" value="Sulfatase"/>
    <property type="match status" value="1"/>
</dbReference>
<dbReference type="PANTHER" id="PTHR42693:SF53">
    <property type="entry name" value="ENDO-4-O-SULFATASE"/>
    <property type="match status" value="1"/>
</dbReference>
<evidence type="ECO:0000313" key="6">
    <source>
        <dbReference type="EMBL" id="TWT72417.1"/>
    </source>
</evidence>
<keyword evidence="2 6" id="KW-0378">Hydrolase</keyword>
<dbReference type="SUPFAM" id="SSF53649">
    <property type="entry name" value="Alkaline phosphatase-like"/>
    <property type="match status" value="1"/>
</dbReference>
<dbReference type="InterPro" id="IPR017850">
    <property type="entry name" value="Alkaline_phosphatase_core_sf"/>
</dbReference>
<feature type="chain" id="PRO_5022690692" evidence="4">
    <location>
        <begin position="37"/>
        <end position="509"/>
    </location>
</feature>
<dbReference type="GO" id="GO:0004065">
    <property type="term" value="F:arylsulfatase activity"/>
    <property type="evidence" value="ECO:0007669"/>
    <property type="project" value="UniProtKB-EC"/>
</dbReference>
<proteinExistence type="inferred from homology"/>
<evidence type="ECO:0000256" key="3">
    <source>
        <dbReference type="SAM" id="MobiDB-lite"/>
    </source>
</evidence>
<dbReference type="Gene3D" id="3.40.720.10">
    <property type="entry name" value="Alkaline Phosphatase, subunit A"/>
    <property type="match status" value="1"/>
</dbReference>
<dbReference type="EC" id="3.1.6.1" evidence="6"/>
<organism evidence="6 7">
    <name type="scientific">Crateriforma conspicua</name>
    <dbReference type="NCBI Taxonomy" id="2527996"/>
    <lineage>
        <taxon>Bacteria</taxon>
        <taxon>Pseudomonadati</taxon>
        <taxon>Planctomycetota</taxon>
        <taxon>Planctomycetia</taxon>
        <taxon>Planctomycetales</taxon>
        <taxon>Planctomycetaceae</taxon>
        <taxon>Crateriforma</taxon>
    </lineage>
</organism>
<accession>A0A5C5Y9Q8</accession>
<keyword evidence="7" id="KW-1185">Reference proteome</keyword>
<evidence type="ECO:0000256" key="1">
    <source>
        <dbReference type="ARBA" id="ARBA00008779"/>
    </source>
</evidence>
<feature type="region of interest" description="Disordered" evidence="3">
    <location>
        <begin position="480"/>
        <end position="509"/>
    </location>
</feature>
<dbReference type="CDD" id="cd16026">
    <property type="entry name" value="GALNS_like"/>
    <property type="match status" value="1"/>
</dbReference>
<keyword evidence="4" id="KW-0732">Signal</keyword>
<dbReference type="Gene3D" id="3.30.1120.10">
    <property type="match status" value="1"/>
</dbReference>
<name>A0A5C5Y9Q8_9PLAN</name>
<feature type="signal peptide" evidence="4">
    <location>
        <begin position="1"/>
        <end position="36"/>
    </location>
</feature>
<dbReference type="AlphaFoldDB" id="A0A5C5Y9Q8"/>
<evidence type="ECO:0000259" key="5">
    <source>
        <dbReference type="Pfam" id="PF00884"/>
    </source>
</evidence>
<dbReference type="Proteomes" id="UP000317238">
    <property type="component" value="Unassembled WGS sequence"/>
</dbReference>
<evidence type="ECO:0000313" key="7">
    <source>
        <dbReference type="Proteomes" id="UP000317238"/>
    </source>
</evidence>
<dbReference type="OrthoDB" id="9783154at2"/>
<evidence type="ECO:0000256" key="4">
    <source>
        <dbReference type="SAM" id="SignalP"/>
    </source>
</evidence>
<dbReference type="PANTHER" id="PTHR42693">
    <property type="entry name" value="ARYLSULFATASE FAMILY MEMBER"/>
    <property type="match status" value="1"/>
</dbReference>
<dbReference type="InterPro" id="IPR050738">
    <property type="entry name" value="Sulfatase"/>
</dbReference>
<evidence type="ECO:0000256" key="2">
    <source>
        <dbReference type="ARBA" id="ARBA00022801"/>
    </source>
</evidence>
<feature type="domain" description="Sulfatase N-terminal" evidence="5">
    <location>
        <begin position="42"/>
        <end position="367"/>
    </location>
</feature>
<dbReference type="InterPro" id="IPR000917">
    <property type="entry name" value="Sulfatase_N"/>
</dbReference>
<reference evidence="6 7" key="1">
    <citation type="submission" date="2019-02" db="EMBL/GenBank/DDBJ databases">
        <title>Deep-cultivation of Planctomycetes and their phenomic and genomic characterization uncovers novel biology.</title>
        <authorList>
            <person name="Wiegand S."/>
            <person name="Jogler M."/>
            <person name="Boedeker C."/>
            <person name="Pinto D."/>
            <person name="Vollmers J."/>
            <person name="Rivas-Marin E."/>
            <person name="Kohn T."/>
            <person name="Peeters S.H."/>
            <person name="Heuer A."/>
            <person name="Rast P."/>
            <person name="Oberbeckmann S."/>
            <person name="Bunk B."/>
            <person name="Jeske O."/>
            <person name="Meyerdierks A."/>
            <person name="Storesund J.E."/>
            <person name="Kallscheuer N."/>
            <person name="Luecker S."/>
            <person name="Lage O.M."/>
            <person name="Pohl T."/>
            <person name="Merkel B.J."/>
            <person name="Hornburger P."/>
            <person name="Mueller R.-W."/>
            <person name="Bruemmer F."/>
            <person name="Labrenz M."/>
            <person name="Spormann A.M."/>
            <person name="Op Den Camp H."/>
            <person name="Overmann J."/>
            <person name="Amann R."/>
            <person name="Jetten M.S.M."/>
            <person name="Mascher T."/>
            <person name="Medema M.H."/>
            <person name="Devos D.P."/>
            <person name="Kaster A.-K."/>
            <person name="Ovreas L."/>
            <person name="Rohde M."/>
            <person name="Galperin M.Y."/>
            <person name="Jogler C."/>
        </authorList>
    </citation>
    <scope>NUCLEOTIDE SEQUENCE [LARGE SCALE GENOMIC DNA]</scope>
    <source>
        <strain evidence="6 7">Pan14r</strain>
    </source>
</reference>
<sequence length="509" mass="55247" precursor="true">MTASIFARPPFGIARSVCLAAWILTCTFVTAPPSTAADAPTNVVVIFIDDMGYGDIGPFGATDYPTPNLDRMAAEGRRFTDFVVSSAVCSASRSAIMTGCLHRRIGIAGALGPASKIGINADEVTLAEICKSQGYDTACFGKWHLGHHHKFLPVQHGFDEYFGIPYSNDMWPLHPAVVEKRKKNPNAKSNWPPLPLLEGTAESGVRVVNADVQPADQETFTQAFTQRAVEFIRRERDNGFFVYLPHPMVHVPLYVSDDFKGKSGAGLFGDVVMEVDWSVGQIMEAVESIGQTENTLIVFTSDNGPWLSYGDHAGTAGPLREGKGTMWEGGYREPTVMRMPGTIPGGTTCEQLAATVDLLPTVAAMIGAELPDHKIDGKDIQGLMTGTSDQSPHQYYPCYYKGGELQAIRNERFKLVFPHTYRTMAGKPGGTGGFPNAYSSRKSGLELYDLDSDVGETNNVIEDHPDVVAQLQRAAQAVRDDLGDKLTGHKGSGIRPAGRMTESDQPLVW</sequence>
<dbReference type="EMBL" id="SJPL01000001">
    <property type="protein sequence ID" value="TWT72417.1"/>
    <property type="molecule type" value="Genomic_DNA"/>
</dbReference>
<comment type="caution">
    <text evidence="6">The sequence shown here is derived from an EMBL/GenBank/DDBJ whole genome shotgun (WGS) entry which is preliminary data.</text>
</comment>
<comment type="similarity">
    <text evidence="1">Belongs to the sulfatase family.</text>
</comment>
<dbReference type="RefSeq" id="WP_146440318.1">
    <property type="nucleotide sequence ID" value="NZ_SJPL01000001.1"/>
</dbReference>